<evidence type="ECO:0000256" key="1">
    <source>
        <dbReference type="SAM" id="MobiDB-lite"/>
    </source>
</evidence>
<comment type="caution">
    <text evidence="2">The sequence shown here is derived from an EMBL/GenBank/DDBJ whole genome shotgun (WGS) entry which is preliminary data.</text>
</comment>
<keyword evidence="3" id="KW-1185">Reference proteome</keyword>
<reference evidence="2 3" key="1">
    <citation type="submission" date="2018-10" db="EMBL/GenBank/DDBJ databases">
        <authorList>
            <person name="Li J."/>
        </authorList>
    </citation>
    <scope>NUCLEOTIDE SEQUENCE [LARGE SCALE GENOMIC DNA]</scope>
    <source>
        <strain evidence="2 3">CCTCC AB209002</strain>
    </source>
</reference>
<evidence type="ECO:0000313" key="3">
    <source>
        <dbReference type="Proteomes" id="UP000270299"/>
    </source>
</evidence>
<feature type="compositionally biased region" description="Polar residues" evidence="1">
    <location>
        <begin position="1"/>
        <end position="12"/>
    </location>
</feature>
<protein>
    <submittedName>
        <fullName evidence="2">3-hydroxyacyl-CoA dehydrogenase</fullName>
    </submittedName>
</protein>
<name>A0A3L7A186_9MICO</name>
<dbReference type="EMBL" id="RCUV01000001">
    <property type="protein sequence ID" value="RLP73834.1"/>
    <property type="molecule type" value="Genomic_DNA"/>
</dbReference>
<dbReference type="AlphaFoldDB" id="A0A3L7A186"/>
<feature type="region of interest" description="Disordered" evidence="1">
    <location>
        <begin position="1"/>
        <end position="52"/>
    </location>
</feature>
<dbReference type="InterPro" id="IPR045596">
    <property type="entry name" value="DUF6459"/>
</dbReference>
<dbReference type="Pfam" id="PF20060">
    <property type="entry name" value="DUF6459"/>
    <property type="match status" value="1"/>
</dbReference>
<gene>
    <name evidence="2" type="ORF">D9V29_00620</name>
</gene>
<dbReference type="Proteomes" id="UP000270299">
    <property type="component" value="Unassembled WGS sequence"/>
</dbReference>
<accession>A0A3L7A186</accession>
<evidence type="ECO:0000313" key="2">
    <source>
        <dbReference type="EMBL" id="RLP73834.1"/>
    </source>
</evidence>
<sequence length="157" mass="17411">MSFTEPRMTSPTAGKPASAVPSAGQAHTPFDPEQFFGRQKTPTDELPPPEPLLENLTRCVMEVLAGARELDQLARWISEDVYKHLLKRQVVSARARQVKGLQAVRPVLTIGTISVFEPCDGVVEAVVMVHQRTRSRAVAIRLEGMDRRWRATAIAVL</sequence>
<organism evidence="2 3">
    <name type="scientific">Mycetocola manganoxydans</name>
    <dbReference type="NCBI Taxonomy" id="699879"/>
    <lineage>
        <taxon>Bacteria</taxon>
        <taxon>Bacillati</taxon>
        <taxon>Actinomycetota</taxon>
        <taxon>Actinomycetes</taxon>
        <taxon>Micrococcales</taxon>
        <taxon>Microbacteriaceae</taxon>
        <taxon>Mycetocola</taxon>
    </lineage>
</organism>
<dbReference type="OrthoDB" id="3266345at2"/>
<proteinExistence type="predicted"/>